<dbReference type="AlphaFoldDB" id="A0A6S6U0I0"/>
<reference evidence="2" key="1">
    <citation type="submission" date="2020-01" db="EMBL/GenBank/DDBJ databases">
        <authorList>
            <person name="Meier V. D."/>
            <person name="Meier V D."/>
        </authorList>
    </citation>
    <scope>NUCLEOTIDE SEQUENCE</scope>
    <source>
        <strain evidence="2">HLG_WM_MAG_07</strain>
    </source>
</reference>
<evidence type="ECO:0000313" key="2">
    <source>
        <dbReference type="EMBL" id="CAA6828135.1"/>
    </source>
</evidence>
<gene>
    <name evidence="2" type="ORF">HELGO_WM8880</name>
</gene>
<name>A0A6S6U0I0_9GAMM</name>
<feature type="domain" description="Hemerythrin-like" evidence="1">
    <location>
        <begin position="10"/>
        <end position="126"/>
    </location>
</feature>
<protein>
    <recommendedName>
        <fullName evidence="1">Hemerythrin-like domain-containing protein</fullName>
    </recommendedName>
</protein>
<proteinExistence type="predicted"/>
<dbReference type="EMBL" id="CACVAY010000146">
    <property type="protein sequence ID" value="CAA6828135.1"/>
    <property type="molecule type" value="Genomic_DNA"/>
</dbReference>
<dbReference type="InterPro" id="IPR012312">
    <property type="entry name" value="Hemerythrin-like"/>
</dbReference>
<sequence>MINRGEQLAKLSQEHEASLVLAKALLEVAERADEQELLATIDKLKTYNDEELELHFQHEERTVFAPIFKEHREHIPFATALLKDHGEMRRLIPNLHIGAAREQIHYFAELLRKHTLQEEQELFPLIAEQFTDEQLAAIVDFTPIH</sequence>
<evidence type="ECO:0000259" key="1">
    <source>
        <dbReference type="Pfam" id="PF01814"/>
    </source>
</evidence>
<accession>A0A6S6U0I0</accession>
<dbReference type="Gene3D" id="1.20.120.520">
    <property type="entry name" value="nmb1532 protein domain like"/>
    <property type="match status" value="1"/>
</dbReference>
<organism evidence="2">
    <name type="scientific">uncultured Thiotrichaceae bacterium</name>
    <dbReference type="NCBI Taxonomy" id="298394"/>
    <lineage>
        <taxon>Bacteria</taxon>
        <taxon>Pseudomonadati</taxon>
        <taxon>Pseudomonadota</taxon>
        <taxon>Gammaproteobacteria</taxon>
        <taxon>Thiotrichales</taxon>
        <taxon>Thiotrichaceae</taxon>
        <taxon>environmental samples</taxon>
    </lineage>
</organism>
<dbReference type="Pfam" id="PF01814">
    <property type="entry name" value="Hemerythrin"/>
    <property type="match status" value="1"/>
</dbReference>